<reference evidence="3" key="1">
    <citation type="journal article" date="2019" name="Int. J. Syst. Evol. Microbiol.">
        <title>The Global Catalogue of Microorganisms (GCM) 10K type strain sequencing project: providing services to taxonomists for standard genome sequencing and annotation.</title>
        <authorList>
            <consortium name="The Broad Institute Genomics Platform"/>
            <consortium name="The Broad Institute Genome Sequencing Center for Infectious Disease"/>
            <person name="Wu L."/>
            <person name="Ma J."/>
        </authorList>
    </citation>
    <scope>NUCLEOTIDE SEQUENCE [LARGE SCALE GENOMIC DNA]</scope>
    <source>
        <strain evidence="3">IBRC-M 10908</strain>
    </source>
</reference>
<gene>
    <name evidence="2" type="ORF">ACFPET_04110</name>
</gene>
<accession>A0ABV8TUC2</accession>
<keyword evidence="1" id="KW-0472">Membrane</keyword>
<keyword evidence="1" id="KW-1133">Transmembrane helix</keyword>
<name>A0ABV8TUC2_9ACTN</name>
<evidence type="ECO:0000313" key="3">
    <source>
        <dbReference type="Proteomes" id="UP001595823"/>
    </source>
</evidence>
<keyword evidence="1" id="KW-0812">Transmembrane</keyword>
<sequence length="76" mass="8426">MSIFQQVLMFIGIPVLFILVVFAVVYMRNPRSQTQYRAGEDYSYGPVWFIAREGDVDASKPAASEGGPKGGSHGQW</sequence>
<evidence type="ECO:0000313" key="2">
    <source>
        <dbReference type="EMBL" id="MFC4334379.1"/>
    </source>
</evidence>
<organism evidence="2 3">
    <name type="scientific">Salininema proteolyticum</name>
    <dbReference type="NCBI Taxonomy" id="1607685"/>
    <lineage>
        <taxon>Bacteria</taxon>
        <taxon>Bacillati</taxon>
        <taxon>Actinomycetota</taxon>
        <taxon>Actinomycetes</taxon>
        <taxon>Glycomycetales</taxon>
        <taxon>Glycomycetaceae</taxon>
        <taxon>Salininema</taxon>
    </lineage>
</organism>
<keyword evidence="3" id="KW-1185">Reference proteome</keyword>
<dbReference type="Proteomes" id="UP001595823">
    <property type="component" value="Unassembled WGS sequence"/>
</dbReference>
<dbReference type="RefSeq" id="WP_380618124.1">
    <property type="nucleotide sequence ID" value="NZ_JBHSDK010000005.1"/>
</dbReference>
<proteinExistence type="predicted"/>
<comment type="caution">
    <text evidence="2">The sequence shown here is derived from an EMBL/GenBank/DDBJ whole genome shotgun (WGS) entry which is preliminary data.</text>
</comment>
<dbReference type="EMBL" id="JBHSDK010000005">
    <property type="protein sequence ID" value="MFC4334379.1"/>
    <property type="molecule type" value="Genomic_DNA"/>
</dbReference>
<feature type="transmembrane region" description="Helical" evidence="1">
    <location>
        <begin position="6"/>
        <end position="27"/>
    </location>
</feature>
<evidence type="ECO:0000256" key="1">
    <source>
        <dbReference type="SAM" id="Phobius"/>
    </source>
</evidence>
<protein>
    <submittedName>
        <fullName evidence="2">Uncharacterized protein</fullName>
    </submittedName>
</protein>